<reference evidence="3 4" key="1">
    <citation type="journal article" date="2020" name="G3 (Bethesda)">
        <title>Improved Reference Genome for Cyclotella cryptica CCMP332, a Model for Cell Wall Morphogenesis, Salinity Adaptation, and Lipid Production in Diatoms (Bacillariophyta).</title>
        <authorList>
            <person name="Roberts W.R."/>
            <person name="Downey K.M."/>
            <person name="Ruck E.C."/>
            <person name="Traller J.C."/>
            <person name="Alverson A.J."/>
        </authorList>
    </citation>
    <scope>NUCLEOTIDE SEQUENCE [LARGE SCALE GENOMIC DNA]</scope>
    <source>
        <strain evidence="3 4">CCMP332</strain>
    </source>
</reference>
<comment type="caution">
    <text evidence="3">The sequence shown here is derived from an EMBL/GenBank/DDBJ whole genome shotgun (WGS) entry which is preliminary data.</text>
</comment>
<dbReference type="Proteomes" id="UP001516023">
    <property type="component" value="Unassembled WGS sequence"/>
</dbReference>
<organism evidence="3 4">
    <name type="scientific">Cyclotella cryptica</name>
    <dbReference type="NCBI Taxonomy" id="29204"/>
    <lineage>
        <taxon>Eukaryota</taxon>
        <taxon>Sar</taxon>
        <taxon>Stramenopiles</taxon>
        <taxon>Ochrophyta</taxon>
        <taxon>Bacillariophyta</taxon>
        <taxon>Coscinodiscophyceae</taxon>
        <taxon>Thalassiosirophycidae</taxon>
        <taxon>Stephanodiscales</taxon>
        <taxon>Stephanodiscaceae</taxon>
        <taxon>Cyclotella</taxon>
    </lineage>
</organism>
<sequence length="420" mass="47600">MHPGIDSTSESTPSLKNESVSTCDDIEEGGYSSQEEDTNEAQDQLIMPKFIMYDGYVKRISHVENVTLRRHPNRDENRMIPMPSIAVDNGQYQPTKRAIAEEPVQSIMSRSNLFSMISLLLIVSVAFFAQQVRVQVLHHKLDSLHQTRKLLEESHRILSDELQITSLGLAKYKDNHEKMKKVNHDMSEHMRRLKEEGGRDNSSELEERAQNAENRLKNIVDSIRSASKEQVLRKYGPGPHRVELIVQLPGSQTVQSIILDMASIDTIYGMPHAVHTFLDQVHVKAWDGASFGFHFGHVLLAVPSRSLDGSLAVKQVPTILFPEYNNAYPHEKYTVAFPGRPGTGRDFYINLQSNVMNHSPRIQNGSFVEGEPCFARIVDENSRRVVDAMDRMAVNNNSSLKERVLIQKARIVDFDESSLQ</sequence>
<dbReference type="AlphaFoldDB" id="A0ABD3QPD9"/>
<feature type="coiled-coil region" evidence="1">
    <location>
        <begin position="176"/>
        <end position="229"/>
    </location>
</feature>
<feature type="compositionally biased region" description="Acidic residues" evidence="2">
    <location>
        <begin position="24"/>
        <end position="40"/>
    </location>
</feature>
<accession>A0ABD3QPD9</accession>
<evidence type="ECO:0000256" key="2">
    <source>
        <dbReference type="SAM" id="MobiDB-lite"/>
    </source>
</evidence>
<dbReference type="EMBL" id="JABMIG020000023">
    <property type="protein sequence ID" value="KAL3801982.1"/>
    <property type="molecule type" value="Genomic_DNA"/>
</dbReference>
<proteinExistence type="predicted"/>
<feature type="compositionally biased region" description="Polar residues" evidence="2">
    <location>
        <begin position="1"/>
        <end position="22"/>
    </location>
</feature>
<evidence type="ECO:0000313" key="3">
    <source>
        <dbReference type="EMBL" id="KAL3801982.1"/>
    </source>
</evidence>
<name>A0ABD3QPD9_9STRA</name>
<evidence type="ECO:0008006" key="5">
    <source>
        <dbReference type="Google" id="ProtNLM"/>
    </source>
</evidence>
<feature type="region of interest" description="Disordered" evidence="2">
    <location>
        <begin position="1"/>
        <end position="40"/>
    </location>
</feature>
<protein>
    <recommendedName>
        <fullName evidence="5">PPIase cyclophilin-type domain-containing protein</fullName>
    </recommendedName>
</protein>
<evidence type="ECO:0000256" key="1">
    <source>
        <dbReference type="SAM" id="Coils"/>
    </source>
</evidence>
<keyword evidence="1" id="KW-0175">Coiled coil</keyword>
<evidence type="ECO:0000313" key="4">
    <source>
        <dbReference type="Proteomes" id="UP001516023"/>
    </source>
</evidence>
<gene>
    <name evidence="3" type="ORF">HJC23_010326</name>
</gene>
<keyword evidence="4" id="KW-1185">Reference proteome</keyword>